<keyword evidence="1" id="KW-0378">Hydrolase</keyword>
<evidence type="ECO:0000313" key="3">
    <source>
        <dbReference type="EMBL" id="MFK2876742.1"/>
    </source>
</evidence>
<evidence type="ECO:0000256" key="1">
    <source>
        <dbReference type="ARBA" id="ARBA00022801"/>
    </source>
</evidence>
<protein>
    <submittedName>
        <fullName evidence="3">Phosphoesterase</fullName>
    </submittedName>
</protein>
<organism evidence="3 4">
    <name type="scientific">Rhodanobacter hydrolyticus</name>
    <dbReference type="NCBI Taxonomy" id="2250595"/>
    <lineage>
        <taxon>Bacteria</taxon>
        <taxon>Pseudomonadati</taxon>
        <taxon>Pseudomonadota</taxon>
        <taxon>Gammaproteobacteria</taxon>
        <taxon>Lysobacterales</taxon>
        <taxon>Rhodanobacteraceae</taxon>
        <taxon>Rhodanobacter</taxon>
    </lineage>
</organism>
<gene>
    <name evidence="3" type="ORF">ISP25_06640</name>
</gene>
<reference evidence="3 4" key="1">
    <citation type="submission" date="2020-10" db="EMBL/GenBank/DDBJ databases">
        <title>Phylogeny of dyella-like bacteria.</title>
        <authorList>
            <person name="Fu J."/>
        </authorList>
    </citation>
    <scope>NUCLEOTIDE SEQUENCE [LARGE SCALE GENOMIC DNA]</scope>
    <source>
        <strain evidence="3 4">KACC 19113</strain>
    </source>
</reference>
<dbReference type="PANTHER" id="PTHR31956">
    <property type="entry name" value="NON-SPECIFIC PHOSPHOLIPASE C4-RELATED"/>
    <property type="match status" value="1"/>
</dbReference>
<dbReference type="PANTHER" id="PTHR31956:SF1">
    <property type="entry name" value="NON-SPECIFIC PHOSPHOLIPASE C1"/>
    <property type="match status" value="1"/>
</dbReference>
<dbReference type="InterPro" id="IPR007312">
    <property type="entry name" value="Phosphoesterase"/>
</dbReference>
<dbReference type="Proteomes" id="UP001620339">
    <property type="component" value="Unassembled WGS sequence"/>
</dbReference>
<dbReference type="InterPro" id="IPR017850">
    <property type="entry name" value="Alkaline_phosphatase_core_sf"/>
</dbReference>
<dbReference type="Gene3D" id="3.40.720.10">
    <property type="entry name" value="Alkaline Phosphatase, subunit A"/>
    <property type="match status" value="2"/>
</dbReference>
<dbReference type="Pfam" id="PF04185">
    <property type="entry name" value="Phosphoesterase"/>
    <property type="match status" value="1"/>
</dbReference>
<keyword evidence="4" id="KW-1185">Reference proteome</keyword>
<name>A0ABW8J391_9GAMM</name>
<feature type="region of interest" description="Disordered" evidence="2">
    <location>
        <begin position="1"/>
        <end position="24"/>
    </location>
</feature>
<feature type="compositionally biased region" description="Basic residues" evidence="2">
    <location>
        <begin position="1"/>
        <end position="14"/>
    </location>
</feature>
<comment type="caution">
    <text evidence="3">The sequence shown here is derived from an EMBL/GenBank/DDBJ whole genome shotgun (WGS) entry which is preliminary data.</text>
</comment>
<sequence>MGTHAKRGGGKKPTGKQPSGAQGVAASGLGAINHIVVLMLENRSFDHMLGFLYADANNVSPAGNAFEGLTGKESNPDGANGTNVTVSQIQPGAANAYFLPGADPGEGYVATNAQLFGSNAPPAPPVATNAGFINNFAATLTWEAAEKQSILAGTVATDIMAMHTPASLPVLSTLARGFAVCDQWFGSAPTETLPNRAFVHAATSQGHMDDKTKSFTAPTIYGLLSQHAIDWMIYGYDADPLTRLTFSDTASAADTHFGLFADFQAAAKQGQLAAYTFLEPSWGSSGNSQHPNYDVALGEQLIHDVYYALRNGPAWNETLLIVTYDEHGGCYDHVPPPTNAVPPDATAGEFGFDFKRFGPRVPTLLVSPWIAAGTVFRVSMGAMPFDHTSILKTVEQRWGLPALTARDAAASDVGGVLTLAAARTDDPLSGVVVPVSTGTNPAAGKPSHLQEVYADLAATLPVAATGPDRTALHTEDDYRTYIRRRVAAWKAQRER</sequence>
<dbReference type="EMBL" id="JADIKK010000008">
    <property type="protein sequence ID" value="MFK2876742.1"/>
    <property type="molecule type" value="Genomic_DNA"/>
</dbReference>
<evidence type="ECO:0000256" key="2">
    <source>
        <dbReference type="SAM" id="MobiDB-lite"/>
    </source>
</evidence>
<accession>A0ABW8J391</accession>
<proteinExistence type="predicted"/>
<evidence type="ECO:0000313" key="4">
    <source>
        <dbReference type="Proteomes" id="UP001620339"/>
    </source>
</evidence>